<dbReference type="CDD" id="cd11537">
    <property type="entry name" value="NTP-PPase_RS21-C6_like"/>
    <property type="match status" value="1"/>
</dbReference>
<evidence type="ECO:0000313" key="2">
    <source>
        <dbReference type="Proteomes" id="UP000265619"/>
    </source>
</evidence>
<sequence length="107" mass="11850">MATELQALTQALRDFAQARDWEPFHSPKNLATALSVEAAELLEHFQWLTEAQSRALPEDKRAEIGTEIADVLLYLLQLADKLGIDPVEAAKRKMIANAVKYPAPPPA</sequence>
<dbReference type="PANTHER" id="PTHR46523">
    <property type="entry name" value="DCTP PYROPHOSPHATASE 1"/>
    <property type="match status" value="1"/>
</dbReference>
<dbReference type="PIRSF" id="PIRSF029826">
    <property type="entry name" value="UCP029826_pph"/>
    <property type="match status" value="1"/>
</dbReference>
<protein>
    <submittedName>
        <fullName evidence="1">Nucleotide pyrophosphohydrolase</fullName>
    </submittedName>
</protein>
<dbReference type="Gene3D" id="1.10.287.1080">
    <property type="entry name" value="MazG-like"/>
    <property type="match status" value="1"/>
</dbReference>
<dbReference type="PANTHER" id="PTHR46523:SF1">
    <property type="entry name" value="DCTP PYROPHOSPHATASE 1"/>
    <property type="match status" value="1"/>
</dbReference>
<reference evidence="1 2" key="1">
    <citation type="submission" date="2018-09" db="EMBL/GenBank/DDBJ databases">
        <title>Acidovorax cavernicola nov. sp. isolated from Gruta de las Maravillas (Aracena, Spain).</title>
        <authorList>
            <person name="Jurado V."/>
            <person name="Gutierrez-Patricio S."/>
            <person name="Gonzalez-Pimentel J.L."/>
            <person name="Miller A.Z."/>
            <person name="Laiz L."/>
            <person name="Saiz-Jimenez C."/>
        </authorList>
    </citation>
    <scope>NUCLEOTIDE SEQUENCE [LARGE SCALE GENOMIC DNA]</scope>
    <source>
        <strain evidence="1 2">1011MAR4D40.2</strain>
    </source>
</reference>
<dbReference type="Pfam" id="PF12643">
    <property type="entry name" value="MazG-like"/>
    <property type="match status" value="1"/>
</dbReference>
<dbReference type="SUPFAM" id="SSF101386">
    <property type="entry name" value="all-alpha NTP pyrophosphatases"/>
    <property type="match status" value="1"/>
</dbReference>
<dbReference type="GO" id="GO:0009143">
    <property type="term" value="P:nucleoside triphosphate catabolic process"/>
    <property type="evidence" value="ECO:0007669"/>
    <property type="project" value="InterPro"/>
</dbReference>
<gene>
    <name evidence="1" type="ORF">D3H34_17310</name>
</gene>
<dbReference type="EMBL" id="QXMN01000021">
    <property type="protein sequence ID" value="RIX78137.1"/>
    <property type="molecule type" value="Genomic_DNA"/>
</dbReference>
<dbReference type="RefSeq" id="WP_119555150.1">
    <property type="nucleotide sequence ID" value="NZ_QXMN01000021.1"/>
</dbReference>
<comment type="caution">
    <text evidence="1">The sequence shown here is derived from an EMBL/GenBank/DDBJ whole genome shotgun (WGS) entry which is preliminary data.</text>
</comment>
<dbReference type="GO" id="GO:0047429">
    <property type="term" value="F:nucleoside triphosphate diphosphatase activity"/>
    <property type="evidence" value="ECO:0007669"/>
    <property type="project" value="InterPro"/>
</dbReference>
<dbReference type="AlphaFoldDB" id="A0A9X8D3K5"/>
<accession>A0A9X8D3K5</accession>
<name>A0A9X8D3K5_9BURK</name>
<organism evidence="1 2">
    <name type="scientific">Acidovorax cavernicola</name>
    <dbReference type="NCBI Taxonomy" id="1675792"/>
    <lineage>
        <taxon>Bacteria</taxon>
        <taxon>Pseudomonadati</taxon>
        <taxon>Pseudomonadota</taxon>
        <taxon>Betaproteobacteria</taxon>
        <taxon>Burkholderiales</taxon>
        <taxon>Comamonadaceae</taxon>
        <taxon>Acidovorax</taxon>
    </lineage>
</organism>
<proteinExistence type="predicted"/>
<dbReference type="Proteomes" id="UP000265619">
    <property type="component" value="Unassembled WGS sequence"/>
</dbReference>
<dbReference type="OrthoDB" id="9791898at2"/>
<dbReference type="InterPro" id="IPR025984">
    <property type="entry name" value="DCTPP"/>
</dbReference>
<evidence type="ECO:0000313" key="1">
    <source>
        <dbReference type="EMBL" id="RIX78137.1"/>
    </source>
</evidence>
<dbReference type="InterPro" id="IPR052555">
    <property type="entry name" value="dCTP_Pyrophosphatase"/>
</dbReference>
<keyword evidence="2" id="KW-1185">Reference proteome</keyword>